<evidence type="ECO:0000256" key="2">
    <source>
        <dbReference type="ARBA" id="ARBA00022448"/>
    </source>
</evidence>
<comment type="subcellular location">
    <subcellularLocation>
        <location evidence="1 7">Cell membrane</location>
        <topology evidence="1 7">Multi-pass membrane protein</topology>
    </subcellularLocation>
</comment>
<dbReference type="Proteomes" id="UP001241072">
    <property type="component" value="Unassembled WGS sequence"/>
</dbReference>
<dbReference type="EMBL" id="JAUQUB010000004">
    <property type="protein sequence ID" value="MDO7883253.1"/>
    <property type="molecule type" value="Genomic_DNA"/>
</dbReference>
<keyword evidence="6 7" id="KW-0472">Membrane</keyword>
<feature type="transmembrane region" description="Helical" evidence="7">
    <location>
        <begin position="35"/>
        <end position="64"/>
    </location>
</feature>
<keyword evidence="4 7" id="KW-0812">Transmembrane</keyword>
<evidence type="ECO:0000256" key="4">
    <source>
        <dbReference type="ARBA" id="ARBA00022692"/>
    </source>
</evidence>
<feature type="transmembrane region" description="Helical" evidence="7">
    <location>
        <begin position="234"/>
        <end position="257"/>
    </location>
</feature>
<dbReference type="CDD" id="cd06261">
    <property type="entry name" value="TM_PBP2"/>
    <property type="match status" value="1"/>
</dbReference>
<evidence type="ECO:0000256" key="7">
    <source>
        <dbReference type="RuleBase" id="RU363032"/>
    </source>
</evidence>
<dbReference type="Pfam" id="PF00528">
    <property type="entry name" value="BPD_transp_1"/>
    <property type="match status" value="1"/>
</dbReference>
<evidence type="ECO:0000256" key="3">
    <source>
        <dbReference type="ARBA" id="ARBA00022475"/>
    </source>
</evidence>
<keyword evidence="10" id="KW-1185">Reference proteome</keyword>
<feature type="transmembrane region" description="Helical" evidence="7">
    <location>
        <begin position="284"/>
        <end position="303"/>
    </location>
</feature>
<feature type="transmembrane region" description="Helical" evidence="7">
    <location>
        <begin position="170"/>
        <end position="190"/>
    </location>
</feature>
<evidence type="ECO:0000256" key="1">
    <source>
        <dbReference type="ARBA" id="ARBA00004651"/>
    </source>
</evidence>
<dbReference type="InterPro" id="IPR000515">
    <property type="entry name" value="MetI-like"/>
</dbReference>
<keyword evidence="2 7" id="KW-0813">Transport</keyword>
<evidence type="ECO:0000313" key="10">
    <source>
        <dbReference type="Proteomes" id="UP001241072"/>
    </source>
</evidence>
<accession>A0ABT9BS31</accession>
<dbReference type="PROSITE" id="PS50928">
    <property type="entry name" value="ABC_TM1"/>
    <property type="match status" value="1"/>
</dbReference>
<dbReference type="PANTHER" id="PTHR30193">
    <property type="entry name" value="ABC TRANSPORTER PERMEASE PROTEIN"/>
    <property type="match status" value="1"/>
</dbReference>
<keyword evidence="5 7" id="KW-1133">Transmembrane helix</keyword>
<feature type="transmembrane region" description="Helical" evidence="7">
    <location>
        <begin position="130"/>
        <end position="150"/>
    </location>
</feature>
<protein>
    <submittedName>
        <fullName evidence="9">Sugar ABC transporter permease</fullName>
    </submittedName>
</protein>
<name>A0ABT9BS31_9MICO</name>
<organism evidence="9 10">
    <name type="scientific">Antiquaquibacter soli</name>
    <dbReference type="NCBI Taxonomy" id="3064523"/>
    <lineage>
        <taxon>Bacteria</taxon>
        <taxon>Bacillati</taxon>
        <taxon>Actinomycetota</taxon>
        <taxon>Actinomycetes</taxon>
        <taxon>Micrococcales</taxon>
        <taxon>Microbacteriaceae</taxon>
        <taxon>Antiquaquibacter</taxon>
    </lineage>
</organism>
<keyword evidence="3" id="KW-1003">Cell membrane</keyword>
<dbReference type="InterPro" id="IPR051393">
    <property type="entry name" value="ABC_transporter_permease"/>
</dbReference>
<feature type="transmembrane region" description="Helical" evidence="7">
    <location>
        <begin position="99"/>
        <end position="118"/>
    </location>
</feature>
<dbReference type="PANTHER" id="PTHR30193:SF37">
    <property type="entry name" value="INNER MEMBRANE ABC TRANSPORTER PERMEASE PROTEIN YCJO"/>
    <property type="match status" value="1"/>
</dbReference>
<dbReference type="InterPro" id="IPR035906">
    <property type="entry name" value="MetI-like_sf"/>
</dbReference>
<dbReference type="RefSeq" id="WP_305003683.1">
    <property type="nucleotide sequence ID" value="NZ_JAUQUB010000004.1"/>
</dbReference>
<comment type="caution">
    <text evidence="9">The sequence shown here is derived from an EMBL/GenBank/DDBJ whole genome shotgun (WGS) entry which is preliminary data.</text>
</comment>
<comment type="similarity">
    <text evidence="7">Belongs to the binding-protein-dependent transport system permease family.</text>
</comment>
<sequence length="314" mass="34305">MTSVSSTPLVAGAAEAAPAAGGPRKPGALNRRGRIIGLAAVLPALVVVLGFMIYPVLFALFISFNNSNGRSFKWVGLDNYVRILTDPLVHGVFLTNLKFLISVPLVIFVSIIVSVLLFERVRGWKFFRFIYFLPNVLSAVVIGIMFKQIFGYYGVVNEIVAALGGERIQFFTTGNLAIAVIITALVWSGFGYQSLLLLSGLTSIDPAVFEAAALDGAGWWKRLWYITLPNIRRVLGFVFIINVLYTFTSLFGFIYVMTAGGPGYDTTTVDYLVFLKAFDTGNKGPGAALAVLLFLFIGLLTVLQNKVFRVSEED</sequence>
<evidence type="ECO:0000313" key="9">
    <source>
        <dbReference type="EMBL" id="MDO7883253.1"/>
    </source>
</evidence>
<dbReference type="SUPFAM" id="SSF161098">
    <property type="entry name" value="MetI-like"/>
    <property type="match status" value="1"/>
</dbReference>
<gene>
    <name evidence="9" type="ORF">Q5716_13535</name>
</gene>
<proteinExistence type="inferred from homology"/>
<dbReference type="Gene3D" id="1.10.3720.10">
    <property type="entry name" value="MetI-like"/>
    <property type="match status" value="1"/>
</dbReference>
<feature type="domain" description="ABC transmembrane type-1" evidence="8">
    <location>
        <begin position="88"/>
        <end position="304"/>
    </location>
</feature>
<reference evidence="9 10" key="1">
    <citation type="submission" date="2023-07" db="EMBL/GenBank/DDBJ databases">
        <title>Protaetiibacter sp. nov WY-16 isolated from soil.</title>
        <authorList>
            <person name="Liu B."/>
            <person name="Wan Y."/>
        </authorList>
    </citation>
    <scope>NUCLEOTIDE SEQUENCE [LARGE SCALE GENOMIC DNA]</scope>
    <source>
        <strain evidence="9 10">WY-16</strain>
    </source>
</reference>
<evidence type="ECO:0000256" key="5">
    <source>
        <dbReference type="ARBA" id="ARBA00022989"/>
    </source>
</evidence>
<evidence type="ECO:0000259" key="8">
    <source>
        <dbReference type="PROSITE" id="PS50928"/>
    </source>
</evidence>
<evidence type="ECO:0000256" key="6">
    <source>
        <dbReference type="ARBA" id="ARBA00023136"/>
    </source>
</evidence>